<feature type="compositionally biased region" description="Low complexity" evidence="1">
    <location>
        <begin position="410"/>
        <end position="427"/>
    </location>
</feature>
<feature type="compositionally biased region" description="Polar residues" evidence="1">
    <location>
        <begin position="282"/>
        <end position="293"/>
    </location>
</feature>
<protein>
    <submittedName>
        <fullName evidence="3">Mediator of RNA polymerase II transcription subunit 15-like</fullName>
    </submittedName>
</protein>
<feature type="region of interest" description="Disordered" evidence="1">
    <location>
        <begin position="410"/>
        <end position="461"/>
    </location>
</feature>
<dbReference type="RefSeq" id="XP_017035335.1">
    <property type="nucleotide sequence ID" value="XM_017179846.2"/>
</dbReference>
<feature type="region of interest" description="Disordered" evidence="1">
    <location>
        <begin position="122"/>
        <end position="304"/>
    </location>
</feature>
<dbReference type="AlphaFoldDB" id="A0A6P4J361"/>
<feature type="region of interest" description="Disordered" evidence="1">
    <location>
        <begin position="1"/>
        <end position="105"/>
    </location>
</feature>
<organism evidence="2 3">
    <name type="scientific">Drosophila kikkawai</name>
    <name type="common">Fruit fly</name>
    <dbReference type="NCBI Taxonomy" id="30033"/>
    <lineage>
        <taxon>Eukaryota</taxon>
        <taxon>Metazoa</taxon>
        <taxon>Ecdysozoa</taxon>
        <taxon>Arthropoda</taxon>
        <taxon>Hexapoda</taxon>
        <taxon>Insecta</taxon>
        <taxon>Pterygota</taxon>
        <taxon>Neoptera</taxon>
        <taxon>Endopterygota</taxon>
        <taxon>Diptera</taxon>
        <taxon>Brachycera</taxon>
        <taxon>Muscomorpha</taxon>
        <taxon>Ephydroidea</taxon>
        <taxon>Drosophilidae</taxon>
        <taxon>Drosophila</taxon>
        <taxon>Sophophora</taxon>
    </lineage>
</organism>
<evidence type="ECO:0000313" key="3">
    <source>
        <dbReference type="RefSeq" id="XP_017035335.1"/>
    </source>
</evidence>
<reference evidence="3" key="1">
    <citation type="submission" date="2025-08" db="UniProtKB">
        <authorList>
            <consortium name="RefSeq"/>
        </authorList>
    </citation>
    <scope>IDENTIFICATION</scope>
    <source>
        <strain evidence="3">14028-0561.14</strain>
        <tissue evidence="3">Whole fly</tissue>
    </source>
</reference>
<feature type="region of interest" description="Disordered" evidence="1">
    <location>
        <begin position="331"/>
        <end position="366"/>
    </location>
</feature>
<feature type="compositionally biased region" description="Basic residues" evidence="1">
    <location>
        <begin position="442"/>
        <end position="455"/>
    </location>
</feature>
<gene>
    <name evidence="3" type="primary">LOC108083860</name>
</gene>
<dbReference type="OrthoDB" id="10647605at2759"/>
<accession>A0A6P4J361</accession>
<sequence>MPSKKHLGSHQGSRINRRRTVQLSEFLREDEEGGVLQQAKSQNSNEGSIGWVSVSSVKTPDTQTNESEKTSPSPPTPRIPLNAWGLSSAEKDPYQETFKPDQQAFPDLGMQVKKVKTLALPEANRATGVSLETASPRRGGPVLGNFMPKPLLLSPGKDQAVASWLSSVRSDQRSKPASCSPPKITVLKRPTYQQPKMSWQPVEPAQTRGPFQQKNPPKSPGSIFEYKLQQKRPAGPSSQENPSAREETKSLVEIQAVKEEDALVSAFQDQGQGRSRGFWGESHNSSLGHQSVTKPERETAGGLLQRQDQVLPLIQRSLLNANAKEFRPMVRQPEWEQEQEQEQEQLYPAEEYPPEPYESRLTRRRRLQRAKRSKRWSLEQANYGQVLDIQVPLAQGQQLQQRQRLYAGMQQQQEQQHQQKQQQQQSQASTSFSRCYYSVPPAHHHHQHPRERQRQHQAAQLHQTNHGYPVYATQTAYRAPHAAPVYGAPSSTSSARLDYVAAPATGRAYEAPIAATRRAYRASSYAAPVYVASPIYAAPPSAASTSNLDYIAGAATPRAYGAPPAATSVYAASPTPPSSSNLDYITGAATPRAYGSPPAATPRGYGAPPAVNPVYAAPPPPASSSNLDYVAAPAATQTPYGGYLSMVCPFIWAME</sequence>
<keyword evidence="2" id="KW-1185">Reference proteome</keyword>
<dbReference type="Proteomes" id="UP001652661">
    <property type="component" value="Chromosome X"/>
</dbReference>
<evidence type="ECO:0000256" key="1">
    <source>
        <dbReference type="SAM" id="MobiDB-lite"/>
    </source>
</evidence>
<name>A0A6P4J361_DROKI</name>
<evidence type="ECO:0000313" key="2">
    <source>
        <dbReference type="Proteomes" id="UP001652661"/>
    </source>
</evidence>
<feature type="compositionally biased region" description="Polar residues" evidence="1">
    <location>
        <begin position="38"/>
        <end position="65"/>
    </location>
</feature>
<proteinExistence type="predicted"/>
<dbReference type="GeneID" id="108083860"/>
<feature type="compositionally biased region" description="Basic and acidic residues" evidence="1">
    <location>
        <begin position="243"/>
        <end position="261"/>
    </location>
</feature>